<proteinExistence type="inferred from homology"/>
<keyword evidence="4 10" id="KW-0328">Glycosyltransferase</keyword>
<comment type="pathway">
    <text evidence="2 10">Protein modification; protein glycosylation.</text>
</comment>
<evidence type="ECO:0000256" key="4">
    <source>
        <dbReference type="ARBA" id="ARBA00022676"/>
    </source>
</evidence>
<keyword evidence="6 10" id="KW-0812">Transmembrane</keyword>
<evidence type="ECO:0000256" key="5">
    <source>
        <dbReference type="ARBA" id="ARBA00022679"/>
    </source>
</evidence>
<accession>A0ABP7GIK8</accession>
<dbReference type="Pfam" id="PF02366">
    <property type="entry name" value="PMT"/>
    <property type="match status" value="1"/>
</dbReference>
<keyword evidence="14" id="KW-1185">Reference proteome</keyword>
<comment type="caution">
    <text evidence="13">The sequence shown here is derived from an EMBL/GenBank/DDBJ whole genome shotgun (WGS) entry which is preliminary data.</text>
</comment>
<feature type="transmembrane region" description="Helical" evidence="10">
    <location>
        <begin position="278"/>
        <end position="298"/>
    </location>
</feature>
<dbReference type="PANTHER" id="PTHR10050:SF46">
    <property type="entry name" value="PROTEIN O-MANNOSYL-TRANSFERASE 2"/>
    <property type="match status" value="1"/>
</dbReference>
<feature type="domain" description="Protein O-mannosyl-transferase C-terminal four TM" evidence="12">
    <location>
        <begin position="324"/>
        <end position="514"/>
    </location>
</feature>
<comment type="function">
    <text evidence="10">Protein O-mannosyltransferase that catalyzes the transfer of a single mannose residue from a polyprenol phospho-mannosyl lipidic donor to the hydroxyl group of selected serine and threonine residues in acceptor proteins.</text>
</comment>
<evidence type="ECO:0000256" key="8">
    <source>
        <dbReference type="ARBA" id="ARBA00023136"/>
    </source>
</evidence>
<feature type="transmembrane region" description="Helical" evidence="10">
    <location>
        <begin position="211"/>
        <end position="232"/>
    </location>
</feature>
<feature type="transmembrane region" description="Helical" evidence="10">
    <location>
        <begin position="130"/>
        <end position="150"/>
    </location>
</feature>
<feature type="transmembrane region" description="Helical" evidence="10">
    <location>
        <begin position="238"/>
        <end position="257"/>
    </location>
</feature>
<keyword evidence="10" id="KW-1003">Cell membrane</keyword>
<dbReference type="InterPro" id="IPR032421">
    <property type="entry name" value="PMT_4TMC"/>
</dbReference>
<comment type="subcellular location">
    <subcellularLocation>
        <location evidence="10">Cell membrane</location>
    </subcellularLocation>
    <subcellularLocation>
        <location evidence="1">Endomembrane system</location>
        <topology evidence="1">Multi-pass membrane protein</topology>
    </subcellularLocation>
</comment>
<evidence type="ECO:0000256" key="6">
    <source>
        <dbReference type="ARBA" id="ARBA00022692"/>
    </source>
</evidence>
<feature type="transmembrane region" description="Helical" evidence="10">
    <location>
        <begin position="439"/>
        <end position="458"/>
    </location>
</feature>
<organism evidence="13 14">
    <name type="scientific">Microbacterium kribbense</name>
    <dbReference type="NCBI Taxonomy" id="433645"/>
    <lineage>
        <taxon>Bacteria</taxon>
        <taxon>Bacillati</taxon>
        <taxon>Actinomycetota</taxon>
        <taxon>Actinomycetes</taxon>
        <taxon>Micrococcales</taxon>
        <taxon>Microbacteriaceae</taxon>
        <taxon>Microbacterium</taxon>
    </lineage>
</organism>
<dbReference type="InterPro" id="IPR027005">
    <property type="entry name" value="PMT-like"/>
</dbReference>
<feature type="domain" description="ArnT-like N-terminal" evidence="11">
    <location>
        <begin position="108"/>
        <end position="253"/>
    </location>
</feature>
<protein>
    <recommendedName>
        <fullName evidence="9 10">Polyprenol-phosphate-mannose--protein mannosyltransferase</fullName>
        <ecNumber evidence="10">2.4.1.-</ecNumber>
    </recommendedName>
</protein>
<feature type="transmembrane region" description="Helical" evidence="10">
    <location>
        <begin position="34"/>
        <end position="52"/>
    </location>
</feature>
<dbReference type="Pfam" id="PF16192">
    <property type="entry name" value="PMT_4TMC"/>
    <property type="match status" value="1"/>
</dbReference>
<evidence type="ECO:0000256" key="1">
    <source>
        <dbReference type="ARBA" id="ARBA00004127"/>
    </source>
</evidence>
<keyword evidence="8 10" id="KW-0472">Membrane</keyword>
<dbReference type="RefSeq" id="WP_344782991.1">
    <property type="nucleotide sequence ID" value="NZ_BAABAF010000007.1"/>
</dbReference>
<evidence type="ECO:0000256" key="10">
    <source>
        <dbReference type="RuleBase" id="RU367007"/>
    </source>
</evidence>
<evidence type="ECO:0000313" key="13">
    <source>
        <dbReference type="EMBL" id="GAA3767003.1"/>
    </source>
</evidence>
<feature type="transmembrane region" description="Helical" evidence="10">
    <location>
        <begin position="157"/>
        <end position="175"/>
    </location>
</feature>
<evidence type="ECO:0000256" key="2">
    <source>
        <dbReference type="ARBA" id="ARBA00004922"/>
    </source>
</evidence>
<evidence type="ECO:0000313" key="14">
    <source>
        <dbReference type="Proteomes" id="UP001500540"/>
    </source>
</evidence>
<gene>
    <name evidence="13" type="ORF">GCM10022240_19240</name>
</gene>
<reference evidence="14" key="1">
    <citation type="journal article" date="2019" name="Int. J. Syst. Evol. Microbiol.">
        <title>The Global Catalogue of Microorganisms (GCM) 10K type strain sequencing project: providing services to taxonomists for standard genome sequencing and annotation.</title>
        <authorList>
            <consortium name="The Broad Institute Genomics Platform"/>
            <consortium name="The Broad Institute Genome Sequencing Center for Infectious Disease"/>
            <person name="Wu L."/>
            <person name="Ma J."/>
        </authorList>
    </citation>
    <scope>NUCLEOTIDE SEQUENCE [LARGE SCALE GENOMIC DNA]</scope>
    <source>
        <strain evidence="14">JCM 16950</strain>
    </source>
</reference>
<feature type="transmembrane region" description="Helical" evidence="10">
    <location>
        <begin position="392"/>
        <end position="410"/>
    </location>
</feature>
<dbReference type="EMBL" id="BAABAF010000007">
    <property type="protein sequence ID" value="GAA3767003.1"/>
    <property type="molecule type" value="Genomic_DNA"/>
</dbReference>
<name>A0ABP7GIK8_9MICO</name>
<feature type="transmembrane region" description="Helical" evidence="10">
    <location>
        <begin position="181"/>
        <end position="199"/>
    </location>
</feature>
<dbReference type="InterPro" id="IPR003342">
    <property type="entry name" value="ArnT-like_N"/>
</dbReference>
<comment type="similarity">
    <text evidence="3 10">Belongs to the glycosyltransferase 39 family.</text>
</comment>
<evidence type="ECO:0000259" key="11">
    <source>
        <dbReference type="Pfam" id="PF02366"/>
    </source>
</evidence>
<evidence type="ECO:0000256" key="7">
    <source>
        <dbReference type="ARBA" id="ARBA00022989"/>
    </source>
</evidence>
<feature type="transmembrane region" description="Helical" evidence="10">
    <location>
        <begin position="417"/>
        <end position="433"/>
    </location>
</feature>
<dbReference type="Proteomes" id="UP001500540">
    <property type="component" value="Unassembled WGS sequence"/>
</dbReference>
<dbReference type="EC" id="2.4.1.-" evidence="10"/>
<evidence type="ECO:0000256" key="3">
    <source>
        <dbReference type="ARBA" id="ARBA00007222"/>
    </source>
</evidence>
<keyword evidence="5 10" id="KW-0808">Transferase</keyword>
<dbReference type="PANTHER" id="PTHR10050">
    <property type="entry name" value="DOLICHYL-PHOSPHATE-MANNOSE--PROTEIN MANNOSYLTRANSFERASE"/>
    <property type="match status" value="1"/>
</dbReference>
<evidence type="ECO:0000259" key="12">
    <source>
        <dbReference type="Pfam" id="PF16192"/>
    </source>
</evidence>
<keyword evidence="7 10" id="KW-1133">Transmembrane helix</keyword>
<evidence type="ECO:0000256" key="9">
    <source>
        <dbReference type="ARBA" id="ARBA00093617"/>
    </source>
</evidence>
<sequence>MTGTADVLLSEAAPSHLDRWAARVRASAVRSRRIDVLAPVLVTLLAGILRLWNLGHPHALVFDETYYVKDAWSQWVLGFPANWPSDADAGFITGKTDAFLSTGSFVVHPPLGKWIIGVGMWAFGPDSSTGWRISAALLGTATVLLVYLLAHRLTRSTVFAAVAGLLMAVSGLGIVLSRVSLLDIFLTFFSVLAFLFAVLDRQRHLDRLSRLGLRTLWGRPWLVAAGTAAGAATAVKWSGLYVLAGLGLYVVITDALARRRAGAPMWPWDALRQGLASFVLFVPVALAVYLASWAGWFATDGGYDRHAADVSPATGVFAWVPLPLQSLWIYHEAIYAFNVGLSTPHSYASPAWQWPLLIRPTSMYWHQDQVGQAGCTWAGSCVQSISSIPNPFMWWGGMAAIVYLVVAFVLRRNWRHAVVLLGVGSAYLPWLMFPDRTIFQFYTIAIAPFAVLALTFALRDIAAGHGRIRRLAGQRIVWIYLAVVVALSALWYPVWVGMPVPYWFWLLHNWVPTWI</sequence>
<feature type="transmembrane region" description="Helical" evidence="10">
    <location>
        <begin position="478"/>
        <end position="505"/>
    </location>
</feature>